<name>A0A7J8H0P8_ROUAE</name>
<dbReference type="Proteomes" id="UP000593571">
    <property type="component" value="Unassembled WGS sequence"/>
</dbReference>
<reference evidence="1 2" key="1">
    <citation type="journal article" date="2020" name="Nature">
        <title>Six reference-quality genomes reveal evolution of bat adaptations.</title>
        <authorList>
            <person name="Jebb D."/>
            <person name="Huang Z."/>
            <person name="Pippel M."/>
            <person name="Hughes G.M."/>
            <person name="Lavrichenko K."/>
            <person name="Devanna P."/>
            <person name="Winkler S."/>
            <person name="Jermiin L.S."/>
            <person name="Skirmuntt E.C."/>
            <person name="Katzourakis A."/>
            <person name="Burkitt-Gray L."/>
            <person name="Ray D.A."/>
            <person name="Sullivan K.A.M."/>
            <person name="Roscito J.G."/>
            <person name="Kirilenko B.M."/>
            <person name="Davalos L.M."/>
            <person name="Corthals A.P."/>
            <person name="Power M.L."/>
            <person name="Jones G."/>
            <person name="Ransome R.D."/>
            <person name="Dechmann D.K.N."/>
            <person name="Locatelli A.G."/>
            <person name="Puechmaille S.J."/>
            <person name="Fedrigo O."/>
            <person name="Jarvis E.D."/>
            <person name="Hiller M."/>
            <person name="Vernes S.C."/>
            <person name="Myers E.W."/>
            <person name="Teeling E.C."/>
        </authorList>
    </citation>
    <scope>NUCLEOTIDE SEQUENCE [LARGE SCALE GENOMIC DNA]</scope>
    <source>
        <strain evidence="1">MRouAeg1</strain>
        <tissue evidence="1">Muscle</tissue>
    </source>
</reference>
<gene>
    <name evidence="1" type="ORF">HJG63_011257</name>
</gene>
<accession>A0A7J8H0P8</accession>
<comment type="caution">
    <text evidence="1">The sequence shown here is derived from an EMBL/GenBank/DDBJ whole genome shotgun (WGS) entry which is preliminary data.</text>
</comment>
<protein>
    <submittedName>
        <fullName evidence="1">Uncharacterized protein</fullName>
    </submittedName>
</protein>
<evidence type="ECO:0000313" key="2">
    <source>
        <dbReference type="Proteomes" id="UP000593571"/>
    </source>
</evidence>
<evidence type="ECO:0000313" key="1">
    <source>
        <dbReference type="EMBL" id="KAF6465873.1"/>
    </source>
</evidence>
<keyword evidence="2" id="KW-1185">Reference proteome</keyword>
<proteinExistence type="predicted"/>
<dbReference type="AlphaFoldDB" id="A0A7J8H0P8"/>
<dbReference type="EMBL" id="JACASE010000005">
    <property type="protein sequence ID" value="KAF6465873.1"/>
    <property type="molecule type" value="Genomic_DNA"/>
</dbReference>
<organism evidence="1 2">
    <name type="scientific">Rousettus aegyptiacus</name>
    <name type="common">Egyptian fruit bat</name>
    <name type="synonym">Pteropus aegyptiacus</name>
    <dbReference type="NCBI Taxonomy" id="9407"/>
    <lineage>
        <taxon>Eukaryota</taxon>
        <taxon>Metazoa</taxon>
        <taxon>Chordata</taxon>
        <taxon>Craniata</taxon>
        <taxon>Vertebrata</taxon>
        <taxon>Euteleostomi</taxon>
        <taxon>Mammalia</taxon>
        <taxon>Eutheria</taxon>
        <taxon>Laurasiatheria</taxon>
        <taxon>Chiroptera</taxon>
        <taxon>Yinpterochiroptera</taxon>
        <taxon>Pteropodoidea</taxon>
        <taxon>Pteropodidae</taxon>
        <taxon>Rousettinae</taxon>
        <taxon>Rousettus</taxon>
    </lineage>
</organism>
<sequence>MNIMRREREDKKTNGIYKNGNRISVTKNIVEQKVILFLPLLLSNHMEDGGLLFLKAYSPSSQHLPFCESTTSTSQFSRTLEKQASFLFGSQMQSGFHVASNGFSEFHSVIQEPLLCPVILSSPVVNSSFHISLHLSKRSCGTLVMGQCVRPGSVR</sequence>